<dbReference type="OrthoDB" id="5835829at2759"/>
<keyword evidence="4 7" id="KW-0808">Transferase</keyword>
<sequence>MALSVASSGRGSSSLGKMEDARDINIAFSSHWRSALRLTSLLAYSRDLETRQASIAEEFDGVYLHWRRMVVEWKGLQCLIPRHETHTILVLKIIILQRFVISLMLPMMGFKVDKVLVGNKMHSSFECHPSSLHMNFMMLYLSINFRGTLIGILQARRFRFVLSPQPTPATSLYLRRRCQWADEEEIAKLEQIEVCPKALELTHRIAKRISVDGGGALIIDYGKNEVIADSLQAIQKHKFVNILDSPGSADLSAYVDFAAIRHSAQAASENISVHGPITQSQLLASLGINFRVEALLRSCTNLQAESLRTGYWRLVGDGEAPFWEGPEEQTPIGTGTRYLAMAIVNKKQGVPIPFE</sequence>
<comment type="similarity">
    <text evidence="2 7">Belongs to the NDUFAF7 family.</text>
</comment>
<dbReference type="AlphaFoldDB" id="A0A835PUI0"/>
<reference evidence="8 9" key="1">
    <citation type="journal article" date="2020" name="Nat. Food">
        <title>A phased Vanilla planifolia genome enables genetic improvement of flavour and production.</title>
        <authorList>
            <person name="Hasing T."/>
            <person name="Tang H."/>
            <person name="Brym M."/>
            <person name="Khazi F."/>
            <person name="Huang T."/>
            <person name="Chambers A.H."/>
        </authorList>
    </citation>
    <scope>NUCLEOTIDE SEQUENCE [LARGE SCALE GENOMIC DNA]</scope>
    <source>
        <tissue evidence="8">Leaf</tissue>
    </source>
</reference>
<evidence type="ECO:0000313" key="9">
    <source>
        <dbReference type="Proteomes" id="UP000636800"/>
    </source>
</evidence>
<dbReference type="InterPro" id="IPR003788">
    <property type="entry name" value="NDUFAF7"/>
</dbReference>
<gene>
    <name evidence="8" type="ORF">HPP92_022944</name>
</gene>
<dbReference type="GO" id="GO:0032259">
    <property type="term" value="P:methylation"/>
    <property type="evidence" value="ECO:0007669"/>
    <property type="project" value="UniProtKB-KW"/>
</dbReference>
<dbReference type="EC" id="2.1.1.320" evidence="7"/>
<dbReference type="EMBL" id="JADCNL010000012">
    <property type="protein sequence ID" value="KAG0457787.1"/>
    <property type="molecule type" value="Genomic_DNA"/>
</dbReference>
<evidence type="ECO:0000313" key="8">
    <source>
        <dbReference type="EMBL" id="KAG0457787.1"/>
    </source>
</evidence>
<dbReference type="Pfam" id="PF02636">
    <property type="entry name" value="Methyltransf_28"/>
    <property type="match status" value="1"/>
</dbReference>
<comment type="catalytic activity">
    <reaction evidence="6 7">
        <text>L-arginyl-[protein] + 2 S-adenosyl-L-methionine = N(omega),N(omega)'-dimethyl-L-arginyl-[protein] + 2 S-adenosyl-L-homocysteine + 2 H(+)</text>
        <dbReference type="Rhea" id="RHEA:48108"/>
        <dbReference type="Rhea" id="RHEA-COMP:10532"/>
        <dbReference type="Rhea" id="RHEA-COMP:11992"/>
        <dbReference type="ChEBI" id="CHEBI:15378"/>
        <dbReference type="ChEBI" id="CHEBI:29965"/>
        <dbReference type="ChEBI" id="CHEBI:57856"/>
        <dbReference type="ChEBI" id="CHEBI:59789"/>
        <dbReference type="ChEBI" id="CHEBI:88221"/>
        <dbReference type="EC" id="2.1.1.320"/>
    </reaction>
</comment>
<dbReference type="SUPFAM" id="SSF53335">
    <property type="entry name" value="S-adenosyl-L-methionine-dependent methyltransferases"/>
    <property type="match status" value="1"/>
</dbReference>
<comment type="caution">
    <text evidence="8">The sequence shown here is derived from an EMBL/GenBank/DDBJ whole genome shotgun (WGS) entry which is preliminary data.</text>
</comment>
<comment type="subcellular location">
    <subcellularLocation>
        <location evidence="1 7">Mitochondrion</location>
    </subcellularLocation>
</comment>
<dbReference type="InterPro" id="IPR038375">
    <property type="entry name" value="NDUFAF7_sf"/>
</dbReference>
<keyword evidence="9" id="KW-1185">Reference proteome</keyword>
<evidence type="ECO:0000256" key="6">
    <source>
        <dbReference type="ARBA" id="ARBA00048612"/>
    </source>
</evidence>
<dbReference type="GO" id="GO:0035243">
    <property type="term" value="F:protein-arginine omega-N symmetric methyltransferase activity"/>
    <property type="evidence" value="ECO:0007669"/>
    <property type="project" value="UniProtKB-EC"/>
</dbReference>
<evidence type="ECO:0000256" key="4">
    <source>
        <dbReference type="ARBA" id="ARBA00022679"/>
    </source>
</evidence>
<dbReference type="PANTHER" id="PTHR12049">
    <property type="entry name" value="PROTEIN ARGININE METHYLTRANSFERASE NDUFAF7, MITOCHONDRIAL"/>
    <property type="match status" value="1"/>
</dbReference>
<dbReference type="GO" id="GO:0005739">
    <property type="term" value="C:mitochondrion"/>
    <property type="evidence" value="ECO:0007669"/>
    <property type="project" value="UniProtKB-SubCell"/>
</dbReference>
<comment type="function">
    <text evidence="7">Arginine methyltransferase involved in the assembly or stability of mitochondrial NADH:ubiquinone oxidoreductase complex (complex I).</text>
</comment>
<dbReference type="PANTHER" id="PTHR12049:SF7">
    <property type="entry name" value="PROTEIN ARGININE METHYLTRANSFERASE NDUFAF7, MITOCHONDRIAL"/>
    <property type="match status" value="1"/>
</dbReference>
<evidence type="ECO:0000256" key="1">
    <source>
        <dbReference type="ARBA" id="ARBA00004173"/>
    </source>
</evidence>
<dbReference type="Proteomes" id="UP000636800">
    <property type="component" value="Chromosome 12"/>
</dbReference>
<evidence type="ECO:0000256" key="3">
    <source>
        <dbReference type="ARBA" id="ARBA00022603"/>
    </source>
</evidence>
<keyword evidence="3 7" id="KW-0489">Methyltransferase</keyword>
<evidence type="ECO:0000256" key="7">
    <source>
        <dbReference type="RuleBase" id="RU364114"/>
    </source>
</evidence>
<dbReference type="Gene3D" id="3.40.50.12710">
    <property type="match status" value="1"/>
</dbReference>
<dbReference type="InterPro" id="IPR029063">
    <property type="entry name" value="SAM-dependent_MTases_sf"/>
</dbReference>
<proteinExistence type="inferred from homology"/>
<accession>A0A835PUI0</accession>
<name>A0A835PUI0_VANPL</name>
<protein>
    <recommendedName>
        <fullName evidence="7">Protein arginine methyltransferase NDUFAF7</fullName>
        <ecNumber evidence="7">2.1.1.320</ecNumber>
    </recommendedName>
</protein>
<dbReference type="GO" id="GO:0032981">
    <property type="term" value="P:mitochondrial respiratory chain complex I assembly"/>
    <property type="evidence" value="ECO:0007669"/>
    <property type="project" value="TreeGrafter"/>
</dbReference>
<evidence type="ECO:0000256" key="2">
    <source>
        <dbReference type="ARBA" id="ARBA00005891"/>
    </source>
</evidence>
<evidence type="ECO:0000256" key="5">
    <source>
        <dbReference type="ARBA" id="ARBA00023128"/>
    </source>
</evidence>
<organism evidence="8 9">
    <name type="scientific">Vanilla planifolia</name>
    <name type="common">Vanilla</name>
    <dbReference type="NCBI Taxonomy" id="51239"/>
    <lineage>
        <taxon>Eukaryota</taxon>
        <taxon>Viridiplantae</taxon>
        <taxon>Streptophyta</taxon>
        <taxon>Embryophyta</taxon>
        <taxon>Tracheophyta</taxon>
        <taxon>Spermatophyta</taxon>
        <taxon>Magnoliopsida</taxon>
        <taxon>Liliopsida</taxon>
        <taxon>Asparagales</taxon>
        <taxon>Orchidaceae</taxon>
        <taxon>Vanilloideae</taxon>
        <taxon>Vanilleae</taxon>
        <taxon>Vanilla</taxon>
    </lineage>
</organism>
<keyword evidence="5 7" id="KW-0496">Mitochondrion</keyword>